<name>A0A841KAH3_9HYPH</name>
<dbReference type="InterPro" id="IPR025475">
    <property type="entry name" value="DUF4326"/>
</dbReference>
<sequence length="110" mass="12337">MPSPVRVQLSRRKAWRLPPDTVKVDRSTRWGNPFVAGKHGTQAECVALFAQLARGYVPITFGRETYEAARESLRLICEEIGNLRGKNLACWCGLDQPCHADVLLMLANRS</sequence>
<dbReference type="AlphaFoldDB" id="A0A841KAH3"/>
<protein>
    <recommendedName>
        <fullName evidence="1">DUF4326 domain-containing protein</fullName>
    </recommendedName>
</protein>
<proteinExistence type="predicted"/>
<accession>A0A841KAH3</accession>
<dbReference type="RefSeq" id="WP_183335807.1">
    <property type="nucleotide sequence ID" value="NZ_BMHX01000007.1"/>
</dbReference>
<evidence type="ECO:0000259" key="1">
    <source>
        <dbReference type="Pfam" id="PF14216"/>
    </source>
</evidence>
<evidence type="ECO:0000313" key="2">
    <source>
        <dbReference type="EMBL" id="MBB6169451.1"/>
    </source>
</evidence>
<organism evidence="2 3">
    <name type="scientific">Chelatococcus composti</name>
    <dbReference type="NCBI Taxonomy" id="1743235"/>
    <lineage>
        <taxon>Bacteria</taxon>
        <taxon>Pseudomonadati</taxon>
        <taxon>Pseudomonadota</taxon>
        <taxon>Alphaproteobacteria</taxon>
        <taxon>Hyphomicrobiales</taxon>
        <taxon>Chelatococcaceae</taxon>
        <taxon>Chelatococcus</taxon>
    </lineage>
</organism>
<dbReference type="Proteomes" id="UP000588017">
    <property type="component" value="Unassembled WGS sequence"/>
</dbReference>
<comment type="caution">
    <text evidence="2">The sequence shown here is derived from an EMBL/GenBank/DDBJ whole genome shotgun (WGS) entry which is preliminary data.</text>
</comment>
<reference evidence="2 3" key="1">
    <citation type="submission" date="2020-08" db="EMBL/GenBank/DDBJ databases">
        <title>Genomic Encyclopedia of Type Strains, Phase IV (KMG-IV): sequencing the most valuable type-strain genomes for metagenomic binning, comparative biology and taxonomic classification.</title>
        <authorList>
            <person name="Goeker M."/>
        </authorList>
    </citation>
    <scope>NUCLEOTIDE SEQUENCE [LARGE SCALE GENOMIC DNA]</scope>
    <source>
        <strain evidence="2 3">DSM 101465</strain>
    </source>
</reference>
<gene>
    <name evidence="2" type="ORF">HNQ73_003093</name>
</gene>
<dbReference type="EMBL" id="JACHEH010000007">
    <property type="protein sequence ID" value="MBB6169451.1"/>
    <property type="molecule type" value="Genomic_DNA"/>
</dbReference>
<feature type="domain" description="DUF4326" evidence="1">
    <location>
        <begin position="11"/>
        <end position="104"/>
    </location>
</feature>
<dbReference type="Pfam" id="PF14216">
    <property type="entry name" value="DUF4326"/>
    <property type="match status" value="1"/>
</dbReference>
<evidence type="ECO:0000313" key="3">
    <source>
        <dbReference type="Proteomes" id="UP000588017"/>
    </source>
</evidence>
<keyword evidence="3" id="KW-1185">Reference proteome</keyword>